<protein>
    <submittedName>
        <fullName evidence="1">Arylsulfotransferase (ASST)</fullName>
    </submittedName>
</protein>
<evidence type="ECO:0000313" key="1">
    <source>
        <dbReference type="EMBL" id="OIQ78969.1"/>
    </source>
</evidence>
<dbReference type="Pfam" id="PF14269">
    <property type="entry name" value="Arylsulfotran_2"/>
    <property type="match status" value="1"/>
</dbReference>
<organism evidence="1">
    <name type="scientific">mine drainage metagenome</name>
    <dbReference type="NCBI Taxonomy" id="410659"/>
    <lineage>
        <taxon>unclassified sequences</taxon>
        <taxon>metagenomes</taxon>
        <taxon>ecological metagenomes</taxon>
    </lineage>
</organism>
<dbReference type="PANTHER" id="PTHR35340:SF5">
    <property type="entry name" value="ASST-DOMAIN-CONTAINING PROTEIN"/>
    <property type="match status" value="1"/>
</dbReference>
<reference evidence="1" key="1">
    <citation type="submission" date="2016-10" db="EMBL/GenBank/DDBJ databases">
        <title>Sequence of Gallionella enrichment culture.</title>
        <authorList>
            <person name="Poehlein A."/>
            <person name="Muehling M."/>
            <person name="Daniel R."/>
        </authorList>
    </citation>
    <scope>NUCLEOTIDE SEQUENCE</scope>
</reference>
<proteinExistence type="predicted"/>
<accession>A0A1J5Q5J3</accession>
<dbReference type="PANTHER" id="PTHR35340">
    <property type="entry name" value="PQQ ENZYME REPEAT PROTEIN-RELATED"/>
    <property type="match status" value="1"/>
</dbReference>
<dbReference type="GO" id="GO:0016740">
    <property type="term" value="F:transferase activity"/>
    <property type="evidence" value="ECO:0007669"/>
    <property type="project" value="UniProtKB-KW"/>
</dbReference>
<gene>
    <name evidence="1" type="ORF">GALL_393140</name>
</gene>
<dbReference type="InterPro" id="IPR039535">
    <property type="entry name" value="ASST-like"/>
</dbReference>
<sequence length="464" mass="49582">MGRPDRPDRPARAWQFVSRPDLTPPVITSTVKARGPLPLEPTEGSDVFLGPKDTDTSVTMQGELIVDTQGDPIWVNSSPVGTFNFREQTYQGKPVLTYWDGNSTSYGHGDVVILDDTYTPIATVTTAGDLGPHQADMHESAITPQGTMLLTSYPEVRADLSSIGGPKDGWVLEGVAQEVDIATGAVVFEWRSLDHVPVSDTYQPLAAGQGTQANPFDYFHINSVQDVGPDQVLISARHTHAIYEVTRQTGSFTWQLGGRQSSFTFGPGATFAWQHDARLQADGTITMFDNEAAPTSSRGLRLSLDLAAMTATVAAQYLPPTARDAATQGDVQVLPDGNVFVGWGQEPFYSEYTGGGWLLADETFTAGTSYRTFRAPWTGRPTTPPDAALRRSGSGATVYASWNGATQVASWRVLTGSDATSARPVATVRRTGFETAIPVKHPGAYVQVQALDASGAVLGSAVAG</sequence>
<dbReference type="EMBL" id="MLJW01001300">
    <property type="protein sequence ID" value="OIQ78969.1"/>
    <property type="molecule type" value="Genomic_DNA"/>
</dbReference>
<name>A0A1J5Q5J3_9ZZZZ</name>
<dbReference type="AlphaFoldDB" id="A0A1J5Q5J3"/>
<comment type="caution">
    <text evidence="1">The sequence shown here is derived from an EMBL/GenBank/DDBJ whole genome shotgun (WGS) entry which is preliminary data.</text>
</comment>
<keyword evidence="1" id="KW-0808">Transferase</keyword>
<dbReference type="InterPro" id="IPR053143">
    <property type="entry name" value="Arylsulfate_ST"/>
</dbReference>